<gene>
    <name evidence="2" type="ORF">AB1Y20_009440</name>
</gene>
<protein>
    <recommendedName>
        <fullName evidence="1">TORTIFOLIA1/SINE1-2 N-terminal domain-containing protein</fullName>
    </recommendedName>
</protein>
<comment type="caution">
    <text evidence="2">The sequence shown here is derived from an EMBL/GenBank/DDBJ whole genome shotgun (WGS) entry which is preliminary data.</text>
</comment>
<evidence type="ECO:0000259" key="1">
    <source>
        <dbReference type="Pfam" id="PF24714"/>
    </source>
</evidence>
<evidence type="ECO:0000313" key="2">
    <source>
        <dbReference type="EMBL" id="KAL1528074.1"/>
    </source>
</evidence>
<dbReference type="Proteomes" id="UP001515480">
    <property type="component" value="Unassembled WGS sequence"/>
</dbReference>
<dbReference type="InterPro" id="IPR057600">
    <property type="entry name" value="TORTIFOLIA1/SINE1-2_N"/>
</dbReference>
<proteinExistence type="predicted"/>
<sequence length="428" mass="46414">MASAPASPSSSARLSAVLDQVQLIGIPGEPLDAVLDSVRAQLDALSPAEVASIAVMLLDGTSEANVPSRKERCRLISYSAIIHGRGLYPHLPPLLRSLVSCLDSTEEVREELLRLVGNLARYTLAPLASEDQPQLTGGMMVLMRPLLTGATLSQTGSTRHSACFRAMNRVLVEMPRESSRETSNLLLTTQALLHILAEQREKPSRDQLLPLVRLVQLLDHMLPETETHLIVQRGVEALHSAEAMTRRTATELLLAIGPLLHHRAHDKQYALDLLQLVRDELQLLPETVKRQAAVQDLFDLFEQDMGKNTASVSHGIITASPALAAAKPANLRVVCSLSIRRRSSLTTSTAIASLWCGTAGAVATSIAPTQYYNASPERSTACQHHGKLRSTDGDIVEGRATQRAARESVLTFAVAARQSARQQESRAS</sequence>
<dbReference type="SUPFAM" id="SSF48371">
    <property type="entry name" value="ARM repeat"/>
    <property type="match status" value="1"/>
</dbReference>
<accession>A0AB34K0B1</accession>
<reference evidence="2 3" key="1">
    <citation type="journal article" date="2024" name="Science">
        <title>Giant polyketide synthase enzymes in the biosynthesis of giant marine polyether toxins.</title>
        <authorList>
            <person name="Fallon T.R."/>
            <person name="Shende V.V."/>
            <person name="Wierzbicki I.H."/>
            <person name="Pendleton A.L."/>
            <person name="Watervoot N.F."/>
            <person name="Auber R.P."/>
            <person name="Gonzalez D.J."/>
            <person name="Wisecaver J.H."/>
            <person name="Moore B.S."/>
        </authorList>
    </citation>
    <scope>NUCLEOTIDE SEQUENCE [LARGE SCALE GENOMIC DNA]</scope>
    <source>
        <strain evidence="2 3">12B1</strain>
    </source>
</reference>
<dbReference type="Gene3D" id="1.25.10.10">
    <property type="entry name" value="Leucine-rich Repeat Variant"/>
    <property type="match status" value="1"/>
</dbReference>
<keyword evidence="3" id="KW-1185">Reference proteome</keyword>
<name>A0AB34K0B1_PRYPA</name>
<dbReference type="InterPro" id="IPR016024">
    <property type="entry name" value="ARM-type_fold"/>
</dbReference>
<dbReference type="EMBL" id="JBGBPQ010000002">
    <property type="protein sequence ID" value="KAL1528074.1"/>
    <property type="molecule type" value="Genomic_DNA"/>
</dbReference>
<dbReference type="Pfam" id="PF24714">
    <property type="entry name" value="TOR1L1_N"/>
    <property type="match status" value="1"/>
</dbReference>
<organism evidence="2 3">
    <name type="scientific">Prymnesium parvum</name>
    <name type="common">Toxic golden alga</name>
    <dbReference type="NCBI Taxonomy" id="97485"/>
    <lineage>
        <taxon>Eukaryota</taxon>
        <taxon>Haptista</taxon>
        <taxon>Haptophyta</taxon>
        <taxon>Prymnesiophyceae</taxon>
        <taxon>Prymnesiales</taxon>
        <taxon>Prymnesiaceae</taxon>
        <taxon>Prymnesium</taxon>
    </lineage>
</organism>
<dbReference type="InterPro" id="IPR011989">
    <property type="entry name" value="ARM-like"/>
</dbReference>
<dbReference type="AlphaFoldDB" id="A0AB34K0B1"/>
<feature type="domain" description="TORTIFOLIA1/SINE1-2 N-terminal" evidence="1">
    <location>
        <begin position="43"/>
        <end position="257"/>
    </location>
</feature>
<evidence type="ECO:0000313" key="3">
    <source>
        <dbReference type="Proteomes" id="UP001515480"/>
    </source>
</evidence>